<evidence type="ECO:0000313" key="5">
    <source>
        <dbReference type="Proteomes" id="UP001172756"/>
    </source>
</evidence>
<reference evidence="4 5" key="1">
    <citation type="submission" date="2023-06" db="EMBL/GenBank/DDBJ databases">
        <title>SYSU T0a273.</title>
        <authorList>
            <person name="Gao L."/>
            <person name="Fang B.-Z."/>
            <person name="Li W.-J."/>
        </authorList>
    </citation>
    <scope>NUCLEOTIDE SEQUENCE [LARGE SCALE GENOMIC DNA]</scope>
    <source>
        <strain evidence="4 5">SYSU T0a273</strain>
    </source>
</reference>
<evidence type="ECO:0000256" key="1">
    <source>
        <dbReference type="ARBA" id="ARBA00022679"/>
    </source>
</evidence>
<organism evidence="4 5">
    <name type="scientific">Demequina lignilytica</name>
    <dbReference type="NCBI Taxonomy" id="3051663"/>
    <lineage>
        <taxon>Bacteria</taxon>
        <taxon>Bacillati</taxon>
        <taxon>Actinomycetota</taxon>
        <taxon>Actinomycetes</taxon>
        <taxon>Micrococcales</taxon>
        <taxon>Demequinaceae</taxon>
        <taxon>Demequina</taxon>
    </lineage>
</organism>
<dbReference type="AlphaFoldDB" id="A0AB35MFQ4"/>
<dbReference type="EMBL" id="JAUHQB010000002">
    <property type="protein sequence ID" value="MDN4482575.1"/>
    <property type="molecule type" value="Genomic_DNA"/>
</dbReference>
<name>A0AB35MFQ4_9MICO</name>
<dbReference type="InterPro" id="IPR050832">
    <property type="entry name" value="Bact_Acetyltransf"/>
</dbReference>
<proteinExistence type="predicted"/>
<comment type="caution">
    <text evidence="4">The sequence shown here is derived from an EMBL/GenBank/DDBJ whole genome shotgun (WGS) entry which is preliminary data.</text>
</comment>
<dbReference type="GO" id="GO:0016747">
    <property type="term" value="F:acyltransferase activity, transferring groups other than amino-acyl groups"/>
    <property type="evidence" value="ECO:0007669"/>
    <property type="project" value="InterPro"/>
</dbReference>
<evidence type="ECO:0000256" key="2">
    <source>
        <dbReference type="ARBA" id="ARBA00023315"/>
    </source>
</evidence>
<dbReference type="InterPro" id="IPR000182">
    <property type="entry name" value="GNAT_dom"/>
</dbReference>
<dbReference type="Pfam" id="PF00583">
    <property type="entry name" value="Acetyltransf_1"/>
    <property type="match status" value="1"/>
</dbReference>
<sequence length="201" mass="21260">MTIRPAAPTDHDAIARVCLLTGAQGGDAAGRFGDDSALSDVYATPYLHGPGTFCLVWDVEGEARGYVLGAADTGAFQDWFVAEWWPHVGPRHVARTAADAWLLPSAADPGRMLIPQLADYPAHLHIDLLPDQQGRGAGRALIDAACALLAERGAPGVHLVAERANRGAQAFYPRVGFRAVGWDDATVTFARTLPGDPAVAK</sequence>
<dbReference type="EC" id="2.3.1.-" evidence="4"/>
<dbReference type="RefSeq" id="WP_301159677.1">
    <property type="nucleotide sequence ID" value="NZ_JAUHQB010000002.1"/>
</dbReference>
<dbReference type="InterPro" id="IPR016181">
    <property type="entry name" value="Acyl_CoA_acyltransferase"/>
</dbReference>
<protein>
    <submittedName>
        <fullName evidence="4">GNAT family N-acetyltransferase</fullName>
        <ecNumber evidence="4">2.3.1.-</ecNumber>
    </submittedName>
</protein>
<dbReference type="PANTHER" id="PTHR43877">
    <property type="entry name" value="AMINOALKYLPHOSPHONATE N-ACETYLTRANSFERASE-RELATED-RELATED"/>
    <property type="match status" value="1"/>
</dbReference>
<evidence type="ECO:0000313" key="4">
    <source>
        <dbReference type="EMBL" id="MDN4482575.1"/>
    </source>
</evidence>
<dbReference type="Gene3D" id="3.40.630.30">
    <property type="match status" value="1"/>
</dbReference>
<dbReference type="SUPFAM" id="SSF55729">
    <property type="entry name" value="Acyl-CoA N-acyltransferases (Nat)"/>
    <property type="match status" value="1"/>
</dbReference>
<keyword evidence="1 4" id="KW-0808">Transferase</keyword>
<dbReference type="Proteomes" id="UP001172756">
    <property type="component" value="Unassembled WGS sequence"/>
</dbReference>
<dbReference type="PROSITE" id="PS51186">
    <property type="entry name" value="GNAT"/>
    <property type="match status" value="1"/>
</dbReference>
<gene>
    <name evidence="4" type="ORF">QQ002_03360</name>
</gene>
<accession>A0AB35MFQ4</accession>
<dbReference type="CDD" id="cd04301">
    <property type="entry name" value="NAT_SF"/>
    <property type="match status" value="1"/>
</dbReference>
<feature type="domain" description="N-acetyltransferase" evidence="3">
    <location>
        <begin position="1"/>
        <end position="194"/>
    </location>
</feature>
<keyword evidence="2 4" id="KW-0012">Acyltransferase</keyword>
<evidence type="ECO:0000259" key="3">
    <source>
        <dbReference type="PROSITE" id="PS51186"/>
    </source>
</evidence>